<evidence type="ECO:0000313" key="5">
    <source>
        <dbReference type="Proteomes" id="UP000327157"/>
    </source>
</evidence>
<feature type="region of interest" description="Disordered" evidence="3">
    <location>
        <begin position="1"/>
        <end position="42"/>
    </location>
</feature>
<protein>
    <submittedName>
        <fullName evidence="4">SelT-like protein</fullName>
    </submittedName>
</protein>
<dbReference type="InterPro" id="IPR019389">
    <property type="entry name" value="Selenoprotein_T"/>
</dbReference>
<reference evidence="5" key="2">
    <citation type="submission" date="2019-10" db="EMBL/GenBank/DDBJ databases">
        <title>A de novo genome assembly of a pear dwarfing rootstock.</title>
        <authorList>
            <person name="Wang F."/>
            <person name="Wang J."/>
            <person name="Li S."/>
            <person name="Zhang Y."/>
            <person name="Fang M."/>
            <person name="Ma L."/>
            <person name="Zhao Y."/>
            <person name="Jiang S."/>
        </authorList>
    </citation>
    <scope>NUCLEOTIDE SEQUENCE [LARGE SCALE GENOMIC DNA]</scope>
</reference>
<evidence type="ECO:0000256" key="3">
    <source>
        <dbReference type="SAM" id="MobiDB-lite"/>
    </source>
</evidence>
<dbReference type="GO" id="GO:0004791">
    <property type="term" value="F:thioredoxin-disulfide reductase (NADPH) activity"/>
    <property type="evidence" value="ECO:0007669"/>
    <property type="project" value="TreeGrafter"/>
</dbReference>
<feature type="compositionally biased region" description="Basic and acidic residues" evidence="3">
    <location>
        <begin position="28"/>
        <end position="37"/>
    </location>
</feature>
<proteinExistence type="predicted"/>
<sequence length="163" mass="17923">MDRSSSVSSGRVTDLFTPKPSKTTAHYPLHDADDPHYPDPQQEELLQERLKFPTPQKSSGSGGVGNGCTINIDFCTSCSYRGTAITMLRITTPPPWYQALQANRFGRAFEVYCNGELLFSKLEQRLPKEIELSDLVGKSLEEGYGLSCAGGGDVFTSTRSTYT</sequence>
<dbReference type="Proteomes" id="UP000327157">
    <property type="component" value="Chromosome 4"/>
</dbReference>
<reference evidence="4 5" key="1">
    <citation type="submission" date="2019-09" db="EMBL/GenBank/DDBJ databases">
        <authorList>
            <person name="Ou C."/>
        </authorList>
    </citation>
    <scope>NUCLEOTIDE SEQUENCE [LARGE SCALE GENOMIC DNA]</scope>
    <source>
        <strain evidence="4">S2</strain>
        <tissue evidence="4">Leaf</tissue>
    </source>
</reference>
<dbReference type="GO" id="GO:0005789">
    <property type="term" value="C:endoplasmic reticulum membrane"/>
    <property type="evidence" value="ECO:0007669"/>
    <property type="project" value="TreeGrafter"/>
</dbReference>
<accession>A0A5N5H3Z3</accession>
<dbReference type="Gene3D" id="3.40.30.10">
    <property type="entry name" value="Glutaredoxin"/>
    <property type="match status" value="1"/>
</dbReference>
<reference evidence="4 5" key="3">
    <citation type="submission" date="2019-11" db="EMBL/GenBank/DDBJ databases">
        <title>A de novo genome assembly of a pear dwarfing rootstock.</title>
        <authorList>
            <person name="Wang F."/>
            <person name="Wang J."/>
            <person name="Li S."/>
            <person name="Zhang Y."/>
            <person name="Fang M."/>
            <person name="Ma L."/>
            <person name="Zhao Y."/>
            <person name="Jiang S."/>
        </authorList>
    </citation>
    <scope>NUCLEOTIDE SEQUENCE [LARGE SCALE GENOMIC DNA]</scope>
    <source>
        <strain evidence="4">S2</strain>
        <tissue evidence="4">Leaf</tissue>
    </source>
</reference>
<dbReference type="PANTHER" id="PTHR13544">
    <property type="entry name" value="SELENOPROTEIN T"/>
    <property type="match status" value="1"/>
</dbReference>
<keyword evidence="2" id="KW-0676">Redox-active center</keyword>
<dbReference type="GO" id="GO:0045454">
    <property type="term" value="P:cell redox homeostasis"/>
    <property type="evidence" value="ECO:0007669"/>
    <property type="project" value="TreeGrafter"/>
</dbReference>
<dbReference type="InterPro" id="IPR036249">
    <property type="entry name" value="Thioredoxin-like_sf"/>
</dbReference>
<dbReference type="OrthoDB" id="60822at2759"/>
<dbReference type="EMBL" id="SMOL01000231">
    <property type="protein sequence ID" value="KAB2621927.1"/>
    <property type="molecule type" value="Genomic_DNA"/>
</dbReference>
<comment type="caution">
    <text evidence="4">The sequence shown here is derived from an EMBL/GenBank/DDBJ whole genome shotgun (WGS) entry which is preliminary data.</text>
</comment>
<evidence type="ECO:0000313" key="4">
    <source>
        <dbReference type="EMBL" id="KAB2621927.1"/>
    </source>
</evidence>
<keyword evidence="1" id="KW-0732">Signal</keyword>
<evidence type="ECO:0000256" key="1">
    <source>
        <dbReference type="ARBA" id="ARBA00022729"/>
    </source>
</evidence>
<keyword evidence="5" id="KW-1185">Reference proteome</keyword>
<dbReference type="Pfam" id="PF10262">
    <property type="entry name" value="Rdx"/>
    <property type="match status" value="1"/>
</dbReference>
<organism evidence="4 5">
    <name type="scientific">Pyrus ussuriensis x Pyrus communis</name>
    <dbReference type="NCBI Taxonomy" id="2448454"/>
    <lineage>
        <taxon>Eukaryota</taxon>
        <taxon>Viridiplantae</taxon>
        <taxon>Streptophyta</taxon>
        <taxon>Embryophyta</taxon>
        <taxon>Tracheophyta</taxon>
        <taxon>Spermatophyta</taxon>
        <taxon>Magnoliopsida</taxon>
        <taxon>eudicotyledons</taxon>
        <taxon>Gunneridae</taxon>
        <taxon>Pentapetalae</taxon>
        <taxon>rosids</taxon>
        <taxon>fabids</taxon>
        <taxon>Rosales</taxon>
        <taxon>Rosaceae</taxon>
        <taxon>Amygdaloideae</taxon>
        <taxon>Maleae</taxon>
        <taxon>Pyrus</taxon>
    </lineage>
</organism>
<dbReference type="InterPro" id="IPR011893">
    <property type="entry name" value="Selenoprotein_Rdx-typ"/>
</dbReference>
<evidence type="ECO:0000256" key="2">
    <source>
        <dbReference type="ARBA" id="ARBA00023284"/>
    </source>
</evidence>
<gene>
    <name evidence="4" type="ORF">D8674_024109</name>
</gene>
<feature type="compositionally biased region" description="Polar residues" evidence="3">
    <location>
        <begin position="1"/>
        <end position="11"/>
    </location>
</feature>
<dbReference type="SUPFAM" id="SSF52833">
    <property type="entry name" value="Thioredoxin-like"/>
    <property type="match status" value="1"/>
</dbReference>
<dbReference type="AlphaFoldDB" id="A0A5N5H3Z3"/>
<dbReference type="PANTHER" id="PTHR13544:SF0">
    <property type="entry name" value="THIOREDOXIN REDUCTASE-LIKE SELENOPROTEIN T"/>
    <property type="match status" value="1"/>
</dbReference>
<name>A0A5N5H3Z3_9ROSA</name>